<dbReference type="EMBL" id="LXQA011229401">
    <property type="protein sequence ID" value="MCI89860.1"/>
    <property type="molecule type" value="Genomic_DNA"/>
</dbReference>
<comment type="caution">
    <text evidence="1">The sequence shown here is derived from an EMBL/GenBank/DDBJ whole genome shotgun (WGS) entry which is preliminary data.</text>
</comment>
<name>A0A392VTV4_9FABA</name>
<protein>
    <submittedName>
        <fullName evidence="1">Uncharacterized protein</fullName>
    </submittedName>
</protein>
<sequence>MQEIEDAEMKSSFRVIP</sequence>
<evidence type="ECO:0000313" key="1">
    <source>
        <dbReference type="EMBL" id="MCI89860.1"/>
    </source>
</evidence>
<dbReference type="Proteomes" id="UP000265520">
    <property type="component" value="Unassembled WGS sequence"/>
</dbReference>
<dbReference type="AlphaFoldDB" id="A0A392VTV4"/>
<organism evidence="1 2">
    <name type="scientific">Trifolium medium</name>
    <dbReference type="NCBI Taxonomy" id="97028"/>
    <lineage>
        <taxon>Eukaryota</taxon>
        <taxon>Viridiplantae</taxon>
        <taxon>Streptophyta</taxon>
        <taxon>Embryophyta</taxon>
        <taxon>Tracheophyta</taxon>
        <taxon>Spermatophyta</taxon>
        <taxon>Magnoliopsida</taxon>
        <taxon>eudicotyledons</taxon>
        <taxon>Gunneridae</taxon>
        <taxon>Pentapetalae</taxon>
        <taxon>rosids</taxon>
        <taxon>fabids</taxon>
        <taxon>Fabales</taxon>
        <taxon>Fabaceae</taxon>
        <taxon>Papilionoideae</taxon>
        <taxon>50 kb inversion clade</taxon>
        <taxon>NPAAA clade</taxon>
        <taxon>Hologalegina</taxon>
        <taxon>IRL clade</taxon>
        <taxon>Trifolieae</taxon>
        <taxon>Trifolium</taxon>
    </lineage>
</organism>
<keyword evidence="2" id="KW-1185">Reference proteome</keyword>
<feature type="non-terminal residue" evidence="1">
    <location>
        <position position="17"/>
    </location>
</feature>
<proteinExistence type="predicted"/>
<evidence type="ECO:0000313" key="2">
    <source>
        <dbReference type="Proteomes" id="UP000265520"/>
    </source>
</evidence>
<accession>A0A392VTV4</accession>
<reference evidence="1 2" key="1">
    <citation type="journal article" date="2018" name="Front. Plant Sci.">
        <title>Red Clover (Trifolium pratense) and Zigzag Clover (T. medium) - A Picture of Genomic Similarities and Differences.</title>
        <authorList>
            <person name="Dluhosova J."/>
            <person name="Istvanek J."/>
            <person name="Nedelnik J."/>
            <person name="Repkova J."/>
        </authorList>
    </citation>
    <scope>NUCLEOTIDE SEQUENCE [LARGE SCALE GENOMIC DNA]</scope>
    <source>
        <strain evidence="2">cv. 10/8</strain>
        <tissue evidence="1">Leaf</tissue>
    </source>
</reference>